<dbReference type="InterPro" id="IPR015422">
    <property type="entry name" value="PyrdxlP-dep_Trfase_small"/>
</dbReference>
<evidence type="ECO:0000256" key="6">
    <source>
        <dbReference type="ARBA" id="ARBA00022898"/>
    </source>
</evidence>
<proteinExistence type="inferred from homology"/>
<dbReference type="GO" id="GO:0030170">
    <property type="term" value="F:pyridoxal phosphate binding"/>
    <property type="evidence" value="ECO:0007669"/>
    <property type="project" value="InterPro"/>
</dbReference>
<dbReference type="AlphaFoldDB" id="A0AA96LC15"/>
<evidence type="ECO:0000256" key="5">
    <source>
        <dbReference type="ARBA" id="ARBA00022679"/>
    </source>
</evidence>
<dbReference type="InterPro" id="IPR015421">
    <property type="entry name" value="PyrdxlP-dep_Trfase_major"/>
</dbReference>
<comment type="cofactor">
    <cofactor evidence="1">
        <name>pyridoxal 5'-phosphate</name>
        <dbReference type="ChEBI" id="CHEBI:597326"/>
    </cofactor>
</comment>
<evidence type="ECO:0000313" key="8">
    <source>
        <dbReference type="EMBL" id="WNQ10339.1"/>
    </source>
</evidence>
<evidence type="ECO:0000259" key="7">
    <source>
        <dbReference type="Pfam" id="PF00155"/>
    </source>
</evidence>
<dbReference type="CDD" id="cd00609">
    <property type="entry name" value="AAT_like"/>
    <property type="match status" value="1"/>
</dbReference>
<sequence>MDYRFADTMKHFQSSAVREILKLTQGKSVISFAGGLPAEELFPAAAIREAFNRIFEQGNSALQYGLTEGFLPLREALCARMARKNMRVTPRDMLVTTGSQQAIDLLAKVYLDPGDTVLVQEPTYLAALQVFQSHGAKVISVAGDPNGMDPEQLEAKIAEHRPKMVYVSPTFSNPTGYVWSLERRQALLDSCRRNNVLILEDDPYGELQYGSDETYPSIFSLDQHPESSAVVYTSTFSKIAAPGLRTGWVIGDPTIIRSMAQAKQAADLQSSTMDQQALYYLLRDFDLDGHIALIRANYEERMRLMVSLLEGLGRSDLRWNEPKGGMFLWLELPETLHAEHLLPLAVEKGVAFVPGSSFYAERPKHNTIRLNFTHSDRETMITGMERFAAALEEISVRV</sequence>
<dbReference type="GO" id="GO:1901605">
    <property type="term" value="P:alpha-amino acid metabolic process"/>
    <property type="evidence" value="ECO:0007669"/>
    <property type="project" value="TreeGrafter"/>
</dbReference>
<keyword evidence="9" id="KW-1185">Reference proteome</keyword>
<dbReference type="Proteomes" id="UP001305702">
    <property type="component" value="Chromosome"/>
</dbReference>
<feature type="domain" description="Aminotransferase class I/classII large" evidence="7">
    <location>
        <begin position="41"/>
        <end position="379"/>
    </location>
</feature>
<organism evidence="8 9">
    <name type="scientific">Paenibacillus aurantius</name>
    <dbReference type="NCBI Taxonomy" id="2918900"/>
    <lineage>
        <taxon>Bacteria</taxon>
        <taxon>Bacillati</taxon>
        <taxon>Bacillota</taxon>
        <taxon>Bacilli</taxon>
        <taxon>Bacillales</taxon>
        <taxon>Paenibacillaceae</taxon>
        <taxon>Paenibacillus</taxon>
    </lineage>
</organism>
<keyword evidence="4 8" id="KW-0032">Aminotransferase</keyword>
<dbReference type="SUPFAM" id="SSF53383">
    <property type="entry name" value="PLP-dependent transferases"/>
    <property type="match status" value="1"/>
</dbReference>
<dbReference type="InterPro" id="IPR015424">
    <property type="entry name" value="PyrdxlP-dep_Trfase"/>
</dbReference>
<evidence type="ECO:0000313" key="9">
    <source>
        <dbReference type="Proteomes" id="UP001305702"/>
    </source>
</evidence>
<dbReference type="KEGG" id="paun:MJA45_22370"/>
<dbReference type="PANTHER" id="PTHR42790:SF19">
    <property type="entry name" value="KYNURENINE_ALPHA-AMINOADIPATE AMINOTRANSFERASE, MITOCHONDRIAL"/>
    <property type="match status" value="1"/>
</dbReference>
<comment type="subunit">
    <text evidence="3">Homodimer.</text>
</comment>
<dbReference type="EMBL" id="CP130318">
    <property type="protein sequence ID" value="WNQ10339.1"/>
    <property type="molecule type" value="Genomic_DNA"/>
</dbReference>
<dbReference type="Pfam" id="PF00155">
    <property type="entry name" value="Aminotran_1_2"/>
    <property type="match status" value="1"/>
</dbReference>
<reference evidence="8 9" key="1">
    <citation type="submission" date="2022-02" db="EMBL/GenBank/DDBJ databases">
        <title>Paenibacillus sp. MBLB1776 Whole Genome Shotgun Sequencing.</title>
        <authorList>
            <person name="Hwang C.Y."/>
            <person name="Cho E.-S."/>
            <person name="Seo M.-J."/>
        </authorList>
    </citation>
    <scope>NUCLEOTIDE SEQUENCE [LARGE SCALE GENOMIC DNA]</scope>
    <source>
        <strain evidence="8 9">MBLB1776</strain>
    </source>
</reference>
<comment type="similarity">
    <text evidence="2">Belongs to the class-I pyridoxal-phosphate-dependent aminotransferase family.</text>
</comment>
<keyword evidence="6" id="KW-0663">Pyridoxal phosphate</keyword>
<keyword evidence="5" id="KW-0808">Transferase</keyword>
<dbReference type="FunFam" id="3.40.640.10:FF:000053">
    <property type="entry name" value="Aminotransferase, class I"/>
    <property type="match status" value="1"/>
</dbReference>
<dbReference type="RefSeq" id="WP_315604113.1">
    <property type="nucleotide sequence ID" value="NZ_CP130318.1"/>
</dbReference>
<evidence type="ECO:0000256" key="2">
    <source>
        <dbReference type="ARBA" id="ARBA00007441"/>
    </source>
</evidence>
<accession>A0AA96LC15</accession>
<dbReference type="InterPro" id="IPR050859">
    <property type="entry name" value="Class-I_PLP-dep_aminotransf"/>
</dbReference>
<name>A0AA96LC15_9BACL</name>
<dbReference type="PANTHER" id="PTHR42790">
    <property type="entry name" value="AMINOTRANSFERASE"/>
    <property type="match status" value="1"/>
</dbReference>
<evidence type="ECO:0000256" key="1">
    <source>
        <dbReference type="ARBA" id="ARBA00001933"/>
    </source>
</evidence>
<dbReference type="Gene3D" id="3.90.1150.10">
    <property type="entry name" value="Aspartate Aminotransferase, domain 1"/>
    <property type="match status" value="1"/>
</dbReference>
<dbReference type="InterPro" id="IPR004839">
    <property type="entry name" value="Aminotransferase_I/II_large"/>
</dbReference>
<protein>
    <submittedName>
        <fullName evidence="8">PLP-dependent aminotransferase family protein</fullName>
    </submittedName>
</protein>
<gene>
    <name evidence="8" type="ORF">MJA45_22370</name>
</gene>
<evidence type="ECO:0000256" key="3">
    <source>
        <dbReference type="ARBA" id="ARBA00011738"/>
    </source>
</evidence>
<evidence type="ECO:0000256" key="4">
    <source>
        <dbReference type="ARBA" id="ARBA00022576"/>
    </source>
</evidence>
<dbReference type="Gene3D" id="3.40.640.10">
    <property type="entry name" value="Type I PLP-dependent aspartate aminotransferase-like (Major domain)"/>
    <property type="match status" value="1"/>
</dbReference>
<dbReference type="GO" id="GO:0008483">
    <property type="term" value="F:transaminase activity"/>
    <property type="evidence" value="ECO:0007669"/>
    <property type="project" value="UniProtKB-KW"/>
</dbReference>